<feature type="transmembrane region" description="Helical" evidence="1">
    <location>
        <begin position="21"/>
        <end position="39"/>
    </location>
</feature>
<dbReference type="EMBL" id="HACG01030119">
    <property type="protein sequence ID" value="CEK76984.1"/>
    <property type="molecule type" value="Transcribed_RNA"/>
</dbReference>
<dbReference type="AlphaFoldDB" id="A0A0B7A7Q4"/>
<keyword evidence="1" id="KW-0812">Transmembrane</keyword>
<gene>
    <name evidence="2" type="primary">ORF102446</name>
</gene>
<evidence type="ECO:0000313" key="2">
    <source>
        <dbReference type="EMBL" id="CEK76984.1"/>
    </source>
</evidence>
<dbReference type="PANTHER" id="PTHR38001">
    <property type="entry name" value="PROTEIN CEBPZOS"/>
    <property type="match status" value="1"/>
</dbReference>
<proteinExistence type="predicted"/>
<dbReference type="PANTHER" id="PTHR38001:SF1">
    <property type="entry name" value="PROTEIN CEBPZOS"/>
    <property type="match status" value="1"/>
</dbReference>
<protein>
    <submittedName>
        <fullName evidence="2">Uncharacterized protein</fullName>
    </submittedName>
</protein>
<evidence type="ECO:0000256" key="1">
    <source>
        <dbReference type="SAM" id="Phobius"/>
    </source>
</evidence>
<name>A0A0B7A7Q4_9EUPU</name>
<accession>A0A0B7A7Q4</accession>
<reference evidence="2" key="1">
    <citation type="submission" date="2014-12" db="EMBL/GenBank/DDBJ databases">
        <title>Insight into the proteome of Arion vulgaris.</title>
        <authorList>
            <person name="Aradska J."/>
            <person name="Bulat T."/>
            <person name="Smidak R."/>
            <person name="Sarate P."/>
            <person name="Gangsoo J."/>
            <person name="Sialana F."/>
            <person name="Bilban M."/>
            <person name="Lubec G."/>
        </authorList>
    </citation>
    <scope>NUCLEOTIDE SEQUENCE</scope>
    <source>
        <tissue evidence="2">Skin</tissue>
    </source>
</reference>
<organism evidence="2">
    <name type="scientific">Arion vulgaris</name>
    <dbReference type="NCBI Taxonomy" id="1028688"/>
    <lineage>
        <taxon>Eukaryota</taxon>
        <taxon>Metazoa</taxon>
        <taxon>Spiralia</taxon>
        <taxon>Lophotrochozoa</taxon>
        <taxon>Mollusca</taxon>
        <taxon>Gastropoda</taxon>
        <taxon>Heterobranchia</taxon>
        <taxon>Euthyneura</taxon>
        <taxon>Panpulmonata</taxon>
        <taxon>Eupulmonata</taxon>
        <taxon>Stylommatophora</taxon>
        <taxon>Helicina</taxon>
        <taxon>Arionoidea</taxon>
        <taxon>Arionidae</taxon>
        <taxon>Arion</taxon>
    </lineage>
</organism>
<keyword evidence="1" id="KW-0472">Membrane</keyword>
<keyword evidence="1" id="KW-1133">Transmembrane helix</keyword>
<dbReference type="InterPro" id="IPR037764">
    <property type="entry name" value="CEBPZOS"/>
</dbReference>
<sequence>MRFLKTIIQIKHIRGHRPMRFLWVHPTESATFVVFADIPSFRDEKILGKNGFTLRGLGFGIKIVVLAETALFIGSYLLWRKMNRDRDFRFTLHQKMPYVLEYYYTIGEKLGSQSARESDYTAWNMKQ</sequence>
<feature type="transmembrane region" description="Helical" evidence="1">
    <location>
        <begin position="59"/>
        <end position="79"/>
    </location>
</feature>